<dbReference type="Proteomes" id="UP000000933">
    <property type="component" value="Chromosome"/>
</dbReference>
<dbReference type="AlphaFoldDB" id="D5HA44"/>
<feature type="transmembrane region" description="Helical" evidence="7">
    <location>
        <begin position="113"/>
        <end position="132"/>
    </location>
</feature>
<dbReference type="PANTHER" id="PTHR43652">
    <property type="entry name" value="BASIC AMINO ACID ANTIPORTER YFCC-RELATED"/>
    <property type="match status" value="1"/>
</dbReference>
<evidence type="ECO:0000256" key="7">
    <source>
        <dbReference type="SAM" id="Phobius"/>
    </source>
</evidence>
<dbReference type="HOGENOM" id="CLU_1395447_0_0_10"/>
<proteinExistence type="predicted"/>
<keyword evidence="4" id="KW-0677">Repeat</keyword>
<gene>
    <name evidence="9" type="ordered locus">SRM_01978</name>
</gene>
<reference evidence="10" key="2">
    <citation type="submission" date="2010-04" db="EMBL/GenBank/DDBJ databases">
        <title>Genome sequence of Salinibacter ruber M8.</title>
        <authorList>
            <consortium name="Genoscope"/>
        </authorList>
    </citation>
    <scope>NUCLEOTIDE SEQUENCE [LARGE SCALE GENOMIC DNA]</scope>
    <source>
        <strain evidence="10">M8</strain>
    </source>
</reference>
<dbReference type="InterPro" id="IPR004680">
    <property type="entry name" value="Cit_transptr-like_dom"/>
</dbReference>
<evidence type="ECO:0000256" key="2">
    <source>
        <dbReference type="ARBA" id="ARBA00022448"/>
    </source>
</evidence>
<dbReference type="PANTHER" id="PTHR43652:SF2">
    <property type="entry name" value="BASIC AMINO ACID ANTIPORTER YFCC-RELATED"/>
    <property type="match status" value="1"/>
</dbReference>
<dbReference type="KEGG" id="srm:SRM_01978"/>
<feature type="domain" description="Citrate transporter-like" evidence="8">
    <location>
        <begin position="78"/>
        <end position="173"/>
    </location>
</feature>
<dbReference type="InterPro" id="IPR051679">
    <property type="entry name" value="DASS-Related_Transporters"/>
</dbReference>
<evidence type="ECO:0000256" key="3">
    <source>
        <dbReference type="ARBA" id="ARBA00022692"/>
    </source>
</evidence>
<accession>D5HA44</accession>
<comment type="subcellular location">
    <subcellularLocation>
        <location evidence="1">Membrane</location>
        <topology evidence="1">Multi-pass membrane protein</topology>
    </subcellularLocation>
</comment>
<evidence type="ECO:0000256" key="4">
    <source>
        <dbReference type="ARBA" id="ARBA00022737"/>
    </source>
</evidence>
<keyword evidence="6 7" id="KW-0472">Membrane</keyword>
<evidence type="ECO:0000313" key="9">
    <source>
        <dbReference type="EMBL" id="CBH24899.1"/>
    </source>
</evidence>
<feature type="transmembrane region" description="Helical" evidence="7">
    <location>
        <begin position="68"/>
        <end position="101"/>
    </location>
</feature>
<name>D5HA44_SALRM</name>
<reference evidence="9 10" key="1">
    <citation type="journal article" date="2010" name="ISME J.">
        <title>Fine-scale evolution: genomic, phenotypic and ecological differentiation in two coexisting Salinibacter ruber strains.</title>
        <authorList>
            <person name="Pena A."/>
            <person name="Teeling H."/>
            <person name="Huerta-Cepas J."/>
            <person name="Santos F."/>
            <person name="Yarza P."/>
            <person name="Brito-Echeverria J."/>
            <person name="Lucio M."/>
            <person name="Schmitt-Kopplin P."/>
            <person name="Meseguer I."/>
            <person name="Schenowitz C."/>
            <person name="Dossat C."/>
            <person name="Barbe V."/>
            <person name="Dopazo J."/>
            <person name="Rossello-Mora R."/>
            <person name="Schuler M."/>
            <person name="Glockner F.O."/>
            <person name="Amann R."/>
            <person name="Gabaldon T."/>
            <person name="Anton J."/>
        </authorList>
    </citation>
    <scope>NUCLEOTIDE SEQUENCE [LARGE SCALE GENOMIC DNA]</scope>
    <source>
        <strain evidence="9 10">M8</strain>
    </source>
</reference>
<dbReference type="GO" id="GO:0005886">
    <property type="term" value="C:plasma membrane"/>
    <property type="evidence" value="ECO:0007669"/>
    <property type="project" value="TreeGrafter"/>
</dbReference>
<sequence length="195" mass="21404">MVPAPDRRRGDSCRVAPVSHQYSHTSSRFPARIQTNAAVYRLQRRQIHVHLLPSGSPLLRRMDPQLLIVFAILGLTVTLIVTEAFRIDVVAILAMLSLVWAGSITPEQARSGFSSNAVFAIIAVMIMGRGLYKSGITERIANFILQIAGAGRRQIISTVSVTVGLMSGLMQNLGGRRSLPSRHDRHLEAGTDFHL</sequence>
<evidence type="ECO:0000313" key="10">
    <source>
        <dbReference type="Proteomes" id="UP000000933"/>
    </source>
</evidence>
<evidence type="ECO:0000259" key="8">
    <source>
        <dbReference type="Pfam" id="PF03600"/>
    </source>
</evidence>
<keyword evidence="2" id="KW-0813">Transport</keyword>
<organism evidence="9 10">
    <name type="scientific">Salinibacter ruber (strain M8)</name>
    <dbReference type="NCBI Taxonomy" id="761659"/>
    <lineage>
        <taxon>Bacteria</taxon>
        <taxon>Pseudomonadati</taxon>
        <taxon>Rhodothermota</taxon>
        <taxon>Rhodothermia</taxon>
        <taxon>Rhodothermales</taxon>
        <taxon>Salinibacteraceae</taxon>
        <taxon>Salinibacter</taxon>
    </lineage>
</organism>
<evidence type="ECO:0000256" key="1">
    <source>
        <dbReference type="ARBA" id="ARBA00004141"/>
    </source>
</evidence>
<dbReference type="GO" id="GO:0055085">
    <property type="term" value="P:transmembrane transport"/>
    <property type="evidence" value="ECO:0007669"/>
    <property type="project" value="InterPro"/>
</dbReference>
<protein>
    <submittedName>
        <fullName evidence="9">Sodium-dependent transporter</fullName>
    </submittedName>
</protein>
<evidence type="ECO:0000256" key="6">
    <source>
        <dbReference type="ARBA" id="ARBA00023136"/>
    </source>
</evidence>
<evidence type="ECO:0000256" key="5">
    <source>
        <dbReference type="ARBA" id="ARBA00022989"/>
    </source>
</evidence>
<dbReference type="Pfam" id="PF03600">
    <property type="entry name" value="CitMHS"/>
    <property type="match status" value="1"/>
</dbReference>
<dbReference type="EMBL" id="FP565814">
    <property type="protein sequence ID" value="CBH24899.1"/>
    <property type="molecule type" value="Genomic_DNA"/>
</dbReference>
<keyword evidence="3 7" id="KW-0812">Transmembrane</keyword>
<keyword evidence="5 7" id="KW-1133">Transmembrane helix</keyword>